<evidence type="ECO:0000313" key="3">
    <source>
        <dbReference type="Proteomes" id="UP000004750"/>
    </source>
</evidence>
<feature type="compositionally biased region" description="Basic and acidic residues" evidence="1">
    <location>
        <begin position="150"/>
        <end position="159"/>
    </location>
</feature>
<comment type="caution">
    <text evidence="2">The sequence shown here is derived from an EMBL/GenBank/DDBJ whole genome shotgun (WGS) entry which is preliminary data.</text>
</comment>
<name>G9ZD69_9GAMM</name>
<dbReference type="HOGENOM" id="CLU_1445227_0_0_6"/>
<evidence type="ECO:0000256" key="1">
    <source>
        <dbReference type="SAM" id="MobiDB-lite"/>
    </source>
</evidence>
<sequence>MRPCRLLAGRRGSAPLPLLIAVLIVQRAVGGVFVLSHDVEAADDAAVAPISEAEGGGAAQGKMGVETDAQTVAAVRQNQALGEKTRAGTIAAFQDKVVNGARRGAADKVKPDGREMENSSVYSEGGSGQATFRRIKQPGPAEQGSAAERAGAECRHAFLGEKGFQRNPAESGHEADAADEMSQHGEA</sequence>
<feature type="compositionally biased region" description="Basic and acidic residues" evidence="1">
    <location>
        <begin position="104"/>
        <end position="117"/>
    </location>
</feature>
<reference evidence="2 3" key="1">
    <citation type="submission" date="2011-08" db="EMBL/GenBank/DDBJ databases">
        <authorList>
            <person name="Weinstock G."/>
            <person name="Sodergren E."/>
            <person name="Clifton S."/>
            <person name="Fulton L."/>
            <person name="Fulton B."/>
            <person name="Courtney L."/>
            <person name="Fronick C."/>
            <person name="Harrison M."/>
            <person name="Strong C."/>
            <person name="Farmer C."/>
            <person name="Delahaunty K."/>
            <person name="Markovic C."/>
            <person name="Hall O."/>
            <person name="Minx P."/>
            <person name="Tomlinson C."/>
            <person name="Mitreva M."/>
            <person name="Hou S."/>
            <person name="Chen J."/>
            <person name="Wollam A."/>
            <person name="Pepin K.H."/>
            <person name="Johnson M."/>
            <person name="Bhonagiri V."/>
            <person name="Zhang X."/>
            <person name="Suruliraj S."/>
            <person name="Warren W."/>
            <person name="Chinwalla A."/>
            <person name="Mardis E.R."/>
            <person name="Wilson R.K."/>
        </authorList>
    </citation>
    <scope>NUCLEOTIDE SEQUENCE [LARGE SCALE GENOMIC DNA]</scope>
    <source>
        <strain evidence="2 3">F0432</strain>
    </source>
</reference>
<dbReference type="EMBL" id="AGCM01000034">
    <property type="protein sequence ID" value="EHM55534.1"/>
    <property type="molecule type" value="Genomic_DNA"/>
</dbReference>
<accession>G9ZD69</accession>
<feature type="region of interest" description="Disordered" evidence="1">
    <location>
        <begin position="104"/>
        <end position="187"/>
    </location>
</feature>
<dbReference type="Proteomes" id="UP000004750">
    <property type="component" value="Unassembled WGS sequence"/>
</dbReference>
<proteinExistence type="predicted"/>
<feature type="compositionally biased region" description="Basic and acidic residues" evidence="1">
    <location>
        <begin position="171"/>
        <end position="187"/>
    </location>
</feature>
<dbReference type="STRING" id="797473.HMPREF9080_00703"/>
<organism evidence="2 3">
    <name type="scientific">Cardiobacterium valvarum F0432</name>
    <dbReference type="NCBI Taxonomy" id="797473"/>
    <lineage>
        <taxon>Bacteria</taxon>
        <taxon>Pseudomonadati</taxon>
        <taxon>Pseudomonadota</taxon>
        <taxon>Gammaproteobacteria</taxon>
        <taxon>Cardiobacteriales</taxon>
        <taxon>Cardiobacteriaceae</taxon>
        <taxon>Cardiobacterium</taxon>
    </lineage>
</organism>
<gene>
    <name evidence="2" type="ORF">HMPREF9080_00703</name>
</gene>
<dbReference type="AlphaFoldDB" id="G9ZD69"/>
<evidence type="ECO:0000313" key="2">
    <source>
        <dbReference type="EMBL" id="EHM55534.1"/>
    </source>
</evidence>
<protein>
    <submittedName>
        <fullName evidence="2">Uncharacterized protein</fullName>
    </submittedName>
</protein>